<dbReference type="Pfam" id="PF03929">
    <property type="entry name" value="PepSY_TM"/>
    <property type="match status" value="1"/>
</dbReference>
<dbReference type="SUPFAM" id="SSF63380">
    <property type="entry name" value="Riboflavin synthase domain-like"/>
    <property type="match status" value="1"/>
</dbReference>
<keyword evidence="2" id="KW-0288">FMN</keyword>
<dbReference type="InterPro" id="IPR001433">
    <property type="entry name" value="OxRdtase_FAD/NAD-bd"/>
</dbReference>
<dbReference type="InterPro" id="IPR001094">
    <property type="entry name" value="Flavdoxin-like"/>
</dbReference>
<dbReference type="Gene3D" id="3.40.50.80">
    <property type="entry name" value="Nucleotide-binding domain of ferredoxin-NADP reductase (FNR) module"/>
    <property type="match status" value="1"/>
</dbReference>
<evidence type="ECO:0000256" key="2">
    <source>
        <dbReference type="ARBA" id="ARBA00022643"/>
    </source>
</evidence>
<dbReference type="InterPro" id="IPR008254">
    <property type="entry name" value="Flavodoxin/NO_synth"/>
</dbReference>
<evidence type="ECO:0000256" key="3">
    <source>
        <dbReference type="ARBA" id="ARBA00022982"/>
    </source>
</evidence>
<name>A0ABU9YXN8_9RHOO</name>
<dbReference type="Proteomes" id="UP001410394">
    <property type="component" value="Unassembled WGS sequence"/>
</dbReference>
<dbReference type="PROSITE" id="PS50902">
    <property type="entry name" value="FLAVODOXIN_LIKE"/>
    <property type="match status" value="1"/>
</dbReference>
<dbReference type="PROSITE" id="PS51384">
    <property type="entry name" value="FAD_FR"/>
    <property type="match status" value="1"/>
</dbReference>
<feature type="transmembrane region" description="Helical" evidence="5">
    <location>
        <begin position="21"/>
        <end position="43"/>
    </location>
</feature>
<dbReference type="PANTHER" id="PTHR34219:SF3">
    <property type="entry name" value="BLL7967 PROTEIN"/>
    <property type="match status" value="1"/>
</dbReference>
<dbReference type="InterPro" id="IPR005625">
    <property type="entry name" value="PepSY-ass_TM"/>
</dbReference>
<feature type="transmembrane region" description="Helical" evidence="5">
    <location>
        <begin position="193"/>
        <end position="222"/>
    </location>
</feature>
<dbReference type="CDD" id="cd06200">
    <property type="entry name" value="SiR_like1"/>
    <property type="match status" value="1"/>
</dbReference>
<reference evidence="8 9" key="1">
    <citation type="journal article" date="2018" name="Int. J. Syst. Evol. Microbiol.">
        <title>Uliginosibacterium sediminicola sp. nov., isolated from freshwater sediment.</title>
        <authorList>
            <person name="Hwang W.M."/>
            <person name="Kim S.M."/>
            <person name="Kang K."/>
            <person name="Ahn T.Y."/>
        </authorList>
    </citation>
    <scope>NUCLEOTIDE SEQUENCE [LARGE SCALE GENOMIC DNA]</scope>
    <source>
        <strain evidence="8 9">M1-21</strain>
    </source>
</reference>
<dbReference type="Pfam" id="PF00258">
    <property type="entry name" value="Flavodoxin_1"/>
    <property type="match status" value="1"/>
</dbReference>
<feature type="domain" description="FAD-binding FR-type" evidence="7">
    <location>
        <begin position="557"/>
        <end position="723"/>
    </location>
</feature>
<gene>
    <name evidence="8" type="ORF">ABDB84_08185</name>
</gene>
<organism evidence="8 9">
    <name type="scientific">Uliginosibacterium sediminicola</name>
    <dbReference type="NCBI Taxonomy" id="2024550"/>
    <lineage>
        <taxon>Bacteria</taxon>
        <taxon>Pseudomonadati</taxon>
        <taxon>Pseudomonadota</taxon>
        <taxon>Betaproteobacteria</taxon>
        <taxon>Rhodocyclales</taxon>
        <taxon>Zoogloeaceae</taxon>
        <taxon>Uliginosibacterium</taxon>
    </lineage>
</organism>
<feature type="transmembrane region" description="Helical" evidence="5">
    <location>
        <begin position="151"/>
        <end position="172"/>
    </location>
</feature>
<keyword evidence="5" id="KW-0472">Membrane</keyword>
<keyword evidence="3" id="KW-0813">Transport</keyword>
<comment type="caution">
    <text evidence="8">The sequence shown here is derived from an EMBL/GenBank/DDBJ whole genome shotgun (WGS) entry which is preliminary data.</text>
</comment>
<evidence type="ECO:0000256" key="5">
    <source>
        <dbReference type="SAM" id="Phobius"/>
    </source>
</evidence>
<dbReference type="InterPro" id="IPR017938">
    <property type="entry name" value="Riboflavin_synthase-like_b-brl"/>
</dbReference>
<keyword evidence="5" id="KW-0812">Transmembrane</keyword>
<evidence type="ECO:0000259" key="7">
    <source>
        <dbReference type="PROSITE" id="PS51384"/>
    </source>
</evidence>
<dbReference type="RefSeq" id="WP_345919223.1">
    <property type="nucleotide sequence ID" value="NZ_JBDIVE010000003.1"/>
</dbReference>
<dbReference type="PANTHER" id="PTHR34219">
    <property type="entry name" value="IRON-REGULATED INNER MEMBRANE PROTEIN-RELATED"/>
    <property type="match status" value="1"/>
</dbReference>
<dbReference type="InterPro" id="IPR001709">
    <property type="entry name" value="Flavoprot_Pyr_Nucl_cyt_Rdtase"/>
</dbReference>
<keyword evidence="9" id="KW-1185">Reference proteome</keyword>
<feature type="domain" description="Flavodoxin-like" evidence="6">
    <location>
        <begin position="401"/>
        <end position="538"/>
    </location>
</feature>
<sequence>MATLFSGARALVRWTLFQLHWVVGITAGSLLMLIGLSGATLSFEEEWLAALNPGVLSVPQRSTPALTPPQLLAALGPLPAGQTIGTAIFSATPGHSVELLLKTPPGAPKALPLYVDPYSGQLLGTARGQAFFDWVERLHRFLLLPREPGRVAAGILSICLLWLIASGIYLRWPRQPLNWRVWLSFNPRLKGRPFLWALHAVVATWALPAWLLLASTGIYWSFDAVRSTVDGWADVKRAPRMKPEGRNKPEAKAEPAAAPDLSAAWQRFQDTVPAWRELRLRLPERAGGALEILWLAPDAAHERQRNSIQIALDGELKKDQRFAEQSAGKRALAAIYPLHMGRYFGLPVRILMMLSALALPLLGISGWLLYLRRRRQQRDAAAQRKALTPSAGAGDTEEQTILVAWASQSGRAESLALRTAAALQAAGRRVVVKSLAGLAPLELAGYPQALFVVSTFGEGQAPDQARGFAHALEQAELSLADLRFAVLALGNRQYAQFCAFGQRLQASLLQFGASPLQPLTPVCDSEPQALEPWFQGLSRFGVAADTLDRLAPAEVAPIWQDWQLQQRDLLNPGSSGEPLFELSLLPASAAALPAWQPGALAQIQPQHPPLLVEAFLRAHGFDPQQRCQHAGTTRSLAEWFATSVLPASCVAGDVAALLQQIEPLPPRAYSIASIREDGVLQLIVRQRHHAGGMGLASGFLTAHCPLGGTLALRLQPNPAFSVSLESRPCVFIGNGSGIAGLRGLLRERVRHGLGDNWLVFGERQRASDSLCASEFDHWIARGLLELDRVFSRDAEGAYVQDFLRQQAPRLRALLERGAVIHVCGSLQGMAAGVDALLAELLGQDGVAALAAQGRYRRDVY</sequence>
<dbReference type="SUPFAM" id="SSF52218">
    <property type="entry name" value="Flavoproteins"/>
    <property type="match status" value="1"/>
</dbReference>
<evidence type="ECO:0000313" key="9">
    <source>
        <dbReference type="Proteomes" id="UP001410394"/>
    </source>
</evidence>
<dbReference type="PRINTS" id="PR00369">
    <property type="entry name" value="FLAVODOXIN"/>
</dbReference>
<dbReference type="InterPro" id="IPR029039">
    <property type="entry name" value="Flavoprotein-like_sf"/>
</dbReference>
<keyword evidence="3" id="KW-0249">Electron transport</keyword>
<dbReference type="PRINTS" id="PR00371">
    <property type="entry name" value="FPNCR"/>
</dbReference>
<feature type="compositionally biased region" description="Basic and acidic residues" evidence="4">
    <location>
        <begin position="239"/>
        <end position="253"/>
    </location>
</feature>
<accession>A0ABU9YXN8</accession>
<feature type="region of interest" description="Disordered" evidence="4">
    <location>
        <begin position="239"/>
        <end position="259"/>
    </location>
</feature>
<dbReference type="Pfam" id="PF00175">
    <property type="entry name" value="NAD_binding_1"/>
    <property type="match status" value="1"/>
</dbReference>
<keyword evidence="1" id="KW-0285">Flavoprotein</keyword>
<dbReference type="SUPFAM" id="SSF52343">
    <property type="entry name" value="Ferredoxin reductase-like, C-terminal NADP-linked domain"/>
    <property type="match status" value="1"/>
</dbReference>
<feature type="transmembrane region" description="Helical" evidence="5">
    <location>
        <begin position="350"/>
        <end position="370"/>
    </location>
</feature>
<evidence type="ECO:0000259" key="6">
    <source>
        <dbReference type="PROSITE" id="PS50902"/>
    </source>
</evidence>
<dbReference type="Gene3D" id="3.40.50.360">
    <property type="match status" value="1"/>
</dbReference>
<dbReference type="InterPro" id="IPR039261">
    <property type="entry name" value="FNR_nucleotide-bd"/>
</dbReference>
<proteinExistence type="predicted"/>
<dbReference type="InterPro" id="IPR017927">
    <property type="entry name" value="FAD-bd_FR_type"/>
</dbReference>
<evidence type="ECO:0000313" key="8">
    <source>
        <dbReference type="EMBL" id="MEN3068455.1"/>
    </source>
</evidence>
<evidence type="ECO:0000256" key="1">
    <source>
        <dbReference type="ARBA" id="ARBA00022630"/>
    </source>
</evidence>
<dbReference type="EMBL" id="JBDIVE010000003">
    <property type="protein sequence ID" value="MEN3068455.1"/>
    <property type="molecule type" value="Genomic_DNA"/>
</dbReference>
<protein>
    <submittedName>
        <fullName evidence="8">Sulfite reductase flavoprotein subunit alpha</fullName>
    </submittedName>
</protein>
<keyword evidence="5" id="KW-1133">Transmembrane helix</keyword>
<evidence type="ECO:0000256" key="4">
    <source>
        <dbReference type="SAM" id="MobiDB-lite"/>
    </source>
</evidence>